<keyword evidence="2" id="KW-1185">Reference proteome</keyword>
<proteinExistence type="predicted"/>
<accession>A0A1G5VI61</accession>
<name>A0A1G5VI61_9FIRM</name>
<protein>
    <submittedName>
        <fullName evidence="1">Uncharacterized protein</fullName>
    </submittedName>
</protein>
<dbReference type="STRING" id="209880.SAMN02910343_00641"/>
<dbReference type="RefSeq" id="WP_091363795.1">
    <property type="nucleotide sequence ID" value="NZ_FMXA01000007.1"/>
</dbReference>
<evidence type="ECO:0000313" key="1">
    <source>
        <dbReference type="EMBL" id="SDA45368.1"/>
    </source>
</evidence>
<dbReference type="EMBL" id="FMXA01000007">
    <property type="protein sequence ID" value="SDA45368.1"/>
    <property type="molecule type" value="Genomic_DNA"/>
</dbReference>
<organism evidence="1 2">
    <name type="scientific">Allisonella histaminiformans</name>
    <dbReference type="NCBI Taxonomy" id="209880"/>
    <lineage>
        <taxon>Bacteria</taxon>
        <taxon>Bacillati</taxon>
        <taxon>Bacillota</taxon>
        <taxon>Negativicutes</taxon>
        <taxon>Veillonellales</taxon>
        <taxon>Veillonellaceae</taxon>
        <taxon>Allisonella</taxon>
    </lineage>
</organism>
<evidence type="ECO:0000313" key="2">
    <source>
        <dbReference type="Proteomes" id="UP000199689"/>
    </source>
</evidence>
<reference evidence="1 2" key="1">
    <citation type="submission" date="2016-10" db="EMBL/GenBank/DDBJ databases">
        <authorList>
            <person name="de Groot N.N."/>
        </authorList>
    </citation>
    <scope>NUCLEOTIDE SEQUENCE [LARGE SCALE GENOMIC DNA]</scope>
    <source>
        <strain evidence="1 2">DSM 15230</strain>
    </source>
</reference>
<dbReference type="AlphaFoldDB" id="A0A1G5VI61"/>
<gene>
    <name evidence="1" type="ORF">SAMN02910343_00641</name>
</gene>
<dbReference type="GeneID" id="87755677"/>
<dbReference type="Proteomes" id="UP000199689">
    <property type="component" value="Unassembled WGS sequence"/>
</dbReference>
<sequence length="90" mass="10297">MKDNKIKSLVTKLEDKYSDVILCLYDNESGKFTMAGRSTTHGFLREMAIRCILMHSDKEEVAPEVTLLDILCRMTDIDKSVKENKAVKEN</sequence>